<dbReference type="GO" id="GO:0030154">
    <property type="term" value="P:cell differentiation"/>
    <property type="evidence" value="ECO:0007669"/>
    <property type="project" value="UniProtKB-ARBA"/>
</dbReference>
<reference evidence="7" key="1">
    <citation type="submission" date="2025-08" db="UniProtKB">
        <authorList>
            <consortium name="RefSeq"/>
        </authorList>
    </citation>
    <scope>IDENTIFICATION</scope>
    <source>
        <tissue evidence="7">Whole body</tissue>
    </source>
</reference>
<dbReference type="SUPFAM" id="SSF49265">
    <property type="entry name" value="Fibronectin type III"/>
    <property type="match status" value="1"/>
</dbReference>
<feature type="signal peptide" evidence="3">
    <location>
        <begin position="1"/>
        <end position="24"/>
    </location>
</feature>
<evidence type="ECO:0000259" key="5">
    <source>
        <dbReference type="PROSITE" id="PS50853"/>
    </source>
</evidence>
<dbReference type="SMART" id="SM00409">
    <property type="entry name" value="IG"/>
    <property type="match status" value="3"/>
</dbReference>
<gene>
    <name evidence="7" type="primary">LOC112694246</name>
</gene>
<dbReference type="SMART" id="SM00060">
    <property type="entry name" value="FN3"/>
    <property type="match status" value="1"/>
</dbReference>
<keyword evidence="6" id="KW-1185">Reference proteome</keyword>
<dbReference type="InterPro" id="IPR013098">
    <property type="entry name" value="Ig_I-set"/>
</dbReference>
<dbReference type="PROSITE" id="PS50853">
    <property type="entry name" value="FN3"/>
    <property type="match status" value="1"/>
</dbReference>
<feature type="chain" id="PRO_5034173491" evidence="3">
    <location>
        <begin position="25"/>
        <end position="441"/>
    </location>
</feature>
<dbReference type="Gene3D" id="2.60.40.10">
    <property type="entry name" value="Immunoglobulins"/>
    <property type="match status" value="4"/>
</dbReference>
<evidence type="ECO:0000259" key="4">
    <source>
        <dbReference type="PROSITE" id="PS50835"/>
    </source>
</evidence>
<dbReference type="CDD" id="cd00063">
    <property type="entry name" value="FN3"/>
    <property type="match status" value="1"/>
</dbReference>
<name>A0A8B8GQ96_9HEMI</name>
<feature type="domain" description="Fibronectin type-III" evidence="5">
    <location>
        <begin position="310"/>
        <end position="408"/>
    </location>
</feature>
<evidence type="ECO:0000256" key="2">
    <source>
        <dbReference type="ARBA" id="ARBA00023157"/>
    </source>
</evidence>
<dbReference type="GO" id="GO:0016020">
    <property type="term" value="C:membrane"/>
    <property type="evidence" value="ECO:0007669"/>
    <property type="project" value="UniProtKB-ARBA"/>
</dbReference>
<evidence type="ECO:0000313" key="6">
    <source>
        <dbReference type="Proteomes" id="UP000694846"/>
    </source>
</evidence>
<sequence length="441" mass="49135">MMNLKIGFRMLLVTAIAAITGCSSQTIQITPKEKELVREERSKYGVSCFGPNLSEFQWRGPAGIISQSPQFRVHSVELPMQMNQTGLLLVFERVLEEDVGNYYCSATGKDGRGHSISIKLTVTKILEFDTPAEQTTDEYTDYFITCKVKGNANPTFMWTHNDQTFKEKTISGKYSVQEGGLLVRNVTYLDAGKYTCRAFETTSKSSVSGSTEINLKVRHKPVFLSYMEGDPVDLYVFESDSVNLTCQNSAEPAADMSWSFNDKQFTNPSDHYIVTFNQPVKLGLYTCTAANSLGKITRRFNLIEGFKPKTPTGLSVARIGDNYIELQVVPGDEDDKLIGYRVEYVTRAVEPGGKTFESFNMMNFNTTEGPFALVNLKPDTEYTTKILARNRAGYSEYTEPIVVRTLPVIINSGAPPTLLDGFVRKCSFVIVAAATLFAARL</sequence>
<dbReference type="GO" id="GO:0009653">
    <property type="term" value="P:anatomical structure morphogenesis"/>
    <property type="evidence" value="ECO:0007669"/>
    <property type="project" value="UniProtKB-ARBA"/>
</dbReference>
<feature type="domain" description="Ig-like" evidence="4">
    <location>
        <begin position="221"/>
        <end position="303"/>
    </location>
</feature>
<dbReference type="GeneID" id="112694246"/>
<dbReference type="InterPro" id="IPR013151">
    <property type="entry name" value="Immunoglobulin_dom"/>
</dbReference>
<proteinExistence type="predicted"/>
<dbReference type="Proteomes" id="UP000694846">
    <property type="component" value="Unplaced"/>
</dbReference>
<dbReference type="RefSeq" id="XP_025425434.1">
    <property type="nucleotide sequence ID" value="XM_025569649.1"/>
</dbReference>
<dbReference type="Pfam" id="PF07679">
    <property type="entry name" value="I-set"/>
    <property type="match status" value="1"/>
</dbReference>
<dbReference type="InterPro" id="IPR036179">
    <property type="entry name" value="Ig-like_dom_sf"/>
</dbReference>
<evidence type="ECO:0000313" key="7">
    <source>
        <dbReference type="RefSeq" id="XP_025425434.1"/>
    </source>
</evidence>
<keyword evidence="3" id="KW-0732">Signal</keyword>
<feature type="domain" description="Ig-like" evidence="4">
    <location>
        <begin position="144"/>
        <end position="208"/>
    </location>
</feature>
<dbReference type="PROSITE" id="PS50835">
    <property type="entry name" value="IG_LIKE"/>
    <property type="match status" value="2"/>
</dbReference>
<organism evidence="6 7">
    <name type="scientific">Sipha flava</name>
    <name type="common">yellow sugarcane aphid</name>
    <dbReference type="NCBI Taxonomy" id="143950"/>
    <lineage>
        <taxon>Eukaryota</taxon>
        <taxon>Metazoa</taxon>
        <taxon>Ecdysozoa</taxon>
        <taxon>Arthropoda</taxon>
        <taxon>Hexapoda</taxon>
        <taxon>Insecta</taxon>
        <taxon>Pterygota</taxon>
        <taxon>Neoptera</taxon>
        <taxon>Paraneoptera</taxon>
        <taxon>Hemiptera</taxon>
        <taxon>Sternorrhyncha</taxon>
        <taxon>Aphidomorpha</taxon>
        <taxon>Aphidoidea</taxon>
        <taxon>Aphididae</taxon>
        <taxon>Sipha</taxon>
    </lineage>
</organism>
<dbReference type="SMART" id="SM00408">
    <property type="entry name" value="IGc2"/>
    <property type="match status" value="2"/>
</dbReference>
<dbReference type="InterPro" id="IPR007110">
    <property type="entry name" value="Ig-like_dom"/>
</dbReference>
<dbReference type="SUPFAM" id="SSF48726">
    <property type="entry name" value="Immunoglobulin"/>
    <property type="match status" value="3"/>
</dbReference>
<keyword evidence="1" id="KW-0677">Repeat</keyword>
<accession>A0A8B8GQ96</accession>
<dbReference type="GO" id="GO:0098609">
    <property type="term" value="P:cell-cell adhesion"/>
    <property type="evidence" value="ECO:0007669"/>
    <property type="project" value="TreeGrafter"/>
</dbReference>
<evidence type="ECO:0000256" key="1">
    <source>
        <dbReference type="ARBA" id="ARBA00022737"/>
    </source>
</evidence>
<evidence type="ECO:0000256" key="3">
    <source>
        <dbReference type="SAM" id="SignalP"/>
    </source>
</evidence>
<dbReference type="Pfam" id="PF00047">
    <property type="entry name" value="ig"/>
    <property type="match status" value="1"/>
</dbReference>
<dbReference type="AlphaFoldDB" id="A0A8B8GQ96"/>
<dbReference type="InterPro" id="IPR003598">
    <property type="entry name" value="Ig_sub2"/>
</dbReference>
<dbReference type="PANTHER" id="PTHR44170">
    <property type="entry name" value="PROTEIN SIDEKICK"/>
    <property type="match status" value="1"/>
</dbReference>
<dbReference type="PANTHER" id="PTHR44170:SF6">
    <property type="entry name" value="CONTACTIN"/>
    <property type="match status" value="1"/>
</dbReference>
<dbReference type="OrthoDB" id="9355041at2759"/>
<dbReference type="InterPro" id="IPR003599">
    <property type="entry name" value="Ig_sub"/>
</dbReference>
<dbReference type="PROSITE" id="PS51257">
    <property type="entry name" value="PROKAR_LIPOPROTEIN"/>
    <property type="match status" value="1"/>
</dbReference>
<dbReference type="InterPro" id="IPR036116">
    <property type="entry name" value="FN3_sf"/>
</dbReference>
<dbReference type="InterPro" id="IPR013783">
    <property type="entry name" value="Ig-like_fold"/>
</dbReference>
<dbReference type="Pfam" id="PF00041">
    <property type="entry name" value="fn3"/>
    <property type="match status" value="1"/>
</dbReference>
<dbReference type="InterPro" id="IPR003961">
    <property type="entry name" value="FN3_dom"/>
</dbReference>
<protein>
    <submittedName>
        <fullName evidence="7">Neural cell adhesion molecule 1-like</fullName>
    </submittedName>
</protein>
<keyword evidence="2" id="KW-1015">Disulfide bond</keyword>
<dbReference type="CDD" id="cd00096">
    <property type="entry name" value="Ig"/>
    <property type="match status" value="1"/>
</dbReference>